<dbReference type="PROSITE" id="PS00031">
    <property type="entry name" value="NUCLEAR_REC_DBD_1"/>
    <property type="match status" value="1"/>
</dbReference>
<dbReference type="Proteomes" id="UP000549394">
    <property type="component" value="Unassembled WGS sequence"/>
</dbReference>
<dbReference type="PRINTS" id="PR00047">
    <property type="entry name" value="STROIDFINGER"/>
</dbReference>
<evidence type="ECO:0000256" key="9">
    <source>
        <dbReference type="ARBA" id="ARBA00023170"/>
    </source>
</evidence>
<comment type="caution">
    <text evidence="18">The sequence shown here is derived from an EMBL/GenBank/DDBJ whole genome shotgun (WGS) entry which is preliminary data.</text>
</comment>
<dbReference type="InterPro" id="IPR000536">
    <property type="entry name" value="Nucl_hrmn_rcpt_lig-bd"/>
</dbReference>
<evidence type="ECO:0000313" key="19">
    <source>
        <dbReference type="Proteomes" id="UP000549394"/>
    </source>
</evidence>
<dbReference type="SUPFAM" id="SSF48508">
    <property type="entry name" value="Nuclear receptor ligand-binding domain"/>
    <property type="match status" value="1"/>
</dbReference>
<dbReference type="GO" id="GO:0000981">
    <property type="term" value="F:DNA-binding transcription factor activity, RNA polymerase II-specific"/>
    <property type="evidence" value="ECO:0007669"/>
    <property type="project" value="UniProtKB-ARBA"/>
</dbReference>
<evidence type="ECO:0000256" key="6">
    <source>
        <dbReference type="ARBA" id="ARBA00023015"/>
    </source>
</evidence>
<dbReference type="Pfam" id="PF00104">
    <property type="entry name" value="Hormone_recep"/>
    <property type="match status" value="1"/>
</dbReference>
<evidence type="ECO:0000259" key="17">
    <source>
        <dbReference type="PROSITE" id="PS51843"/>
    </source>
</evidence>
<dbReference type="OrthoDB" id="10045640at2759"/>
<dbReference type="SUPFAM" id="SSF57716">
    <property type="entry name" value="Glucocorticoid receptor-like (DNA-binding domain)"/>
    <property type="match status" value="1"/>
</dbReference>
<dbReference type="GO" id="GO:0005654">
    <property type="term" value="C:nucleoplasm"/>
    <property type="evidence" value="ECO:0007669"/>
    <property type="project" value="UniProtKB-ARBA"/>
</dbReference>
<evidence type="ECO:0000256" key="7">
    <source>
        <dbReference type="ARBA" id="ARBA00023125"/>
    </source>
</evidence>
<dbReference type="EMBL" id="CAJFCJ010000012">
    <property type="protein sequence ID" value="CAD5120218.1"/>
    <property type="molecule type" value="Genomic_DNA"/>
</dbReference>
<feature type="domain" description="Nuclear receptor" evidence="16">
    <location>
        <begin position="50"/>
        <end position="127"/>
    </location>
</feature>
<feature type="domain" description="NR LBD" evidence="17">
    <location>
        <begin position="189"/>
        <end position="423"/>
    </location>
</feature>
<gene>
    <name evidence="18" type="ORF">DGYR_LOCUS8340</name>
</gene>
<name>A0A7I8VWA0_9ANNE</name>
<dbReference type="GO" id="GO:1990837">
    <property type="term" value="F:sequence-specific double-stranded DNA binding"/>
    <property type="evidence" value="ECO:0007669"/>
    <property type="project" value="UniProtKB-ARBA"/>
</dbReference>
<dbReference type="GO" id="GO:0008270">
    <property type="term" value="F:zinc ion binding"/>
    <property type="evidence" value="ECO:0007669"/>
    <property type="project" value="UniProtKB-KW"/>
</dbReference>
<accession>A0A7I8VWA0</accession>
<dbReference type="InterPro" id="IPR001723">
    <property type="entry name" value="Nuclear_hrmn_rcpt"/>
</dbReference>
<comment type="subcellular location">
    <subcellularLocation>
        <location evidence="1 14">Nucleus</location>
    </subcellularLocation>
</comment>
<dbReference type="CDD" id="cd07163">
    <property type="entry name" value="NR_DBD_TLX"/>
    <property type="match status" value="1"/>
</dbReference>
<keyword evidence="19" id="KW-1185">Reference proteome</keyword>
<feature type="region of interest" description="Disordered" evidence="15">
    <location>
        <begin position="1"/>
        <end position="44"/>
    </location>
</feature>
<evidence type="ECO:0000256" key="4">
    <source>
        <dbReference type="ARBA" id="ARBA00022771"/>
    </source>
</evidence>
<evidence type="ECO:0000256" key="2">
    <source>
        <dbReference type="ARBA" id="ARBA00022473"/>
    </source>
</evidence>
<keyword evidence="3 14" id="KW-0479">Metal-binding</keyword>
<keyword evidence="4 14" id="KW-0863">Zinc-finger</keyword>
<organism evidence="18 19">
    <name type="scientific">Dimorphilus gyrociliatus</name>
    <dbReference type="NCBI Taxonomy" id="2664684"/>
    <lineage>
        <taxon>Eukaryota</taxon>
        <taxon>Metazoa</taxon>
        <taxon>Spiralia</taxon>
        <taxon>Lophotrochozoa</taxon>
        <taxon>Annelida</taxon>
        <taxon>Polychaeta</taxon>
        <taxon>Polychaeta incertae sedis</taxon>
        <taxon>Dinophilidae</taxon>
        <taxon>Dimorphilus</taxon>
    </lineage>
</organism>
<comment type="similarity">
    <text evidence="14">Belongs to the nuclear hormone receptor family.</text>
</comment>
<evidence type="ECO:0000313" key="18">
    <source>
        <dbReference type="EMBL" id="CAD5120218.1"/>
    </source>
</evidence>
<keyword evidence="5 14" id="KW-0862">Zinc</keyword>
<dbReference type="Gene3D" id="3.30.50.10">
    <property type="entry name" value="Erythroid Transcription Factor GATA-1, subunit A"/>
    <property type="match status" value="1"/>
</dbReference>
<dbReference type="GO" id="GO:0007399">
    <property type="term" value="P:nervous system development"/>
    <property type="evidence" value="ECO:0007669"/>
    <property type="project" value="UniProtKB-ARBA"/>
</dbReference>
<dbReference type="AlphaFoldDB" id="A0A7I8VWA0"/>
<evidence type="ECO:0000259" key="16">
    <source>
        <dbReference type="PROSITE" id="PS51030"/>
    </source>
</evidence>
<evidence type="ECO:0000256" key="12">
    <source>
        <dbReference type="ARBA" id="ARBA00041813"/>
    </source>
</evidence>
<dbReference type="PROSITE" id="PS51843">
    <property type="entry name" value="NR_LBD"/>
    <property type="match status" value="1"/>
</dbReference>
<evidence type="ECO:0000256" key="13">
    <source>
        <dbReference type="ARBA" id="ARBA00042524"/>
    </source>
</evidence>
<protein>
    <recommendedName>
        <fullName evidence="11">Nuclear receptor subfamily 2 group E member 1</fullName>
    </recommendedName>
    <alternativeName>
        <fullName evidence="13">Nuclear receptor TLX</fullName>
    </alternativeName>
    <alternativeName>
        <fullName evidence="12">Protein tailless homolog</fullName>
    </alternativeName>
</protein>
<evidence type="ECO:0000256" key="10">
    <source>
        <dbReference type="ARBA" id="ARBA00023242"/>
    </source>
</evidence>
<evidence type="ECO:0000256" key="5">
    <source>
        <dbReference type="ARBA" id="ARBA00022833"/>
    </source>
</evidence>
<evidence type="ECO:0000256" key="14">
    <source>
        <dbReference type="RuleBase" id="RU004334"/>
    </source>
</evidence>
<proteinExistence type="inferred from homology"/>
<dbReference type="PANTHER" id="PTHR24083">
    <property type="entry name" value="NUCLEAR HORMONE RECEPTOR"/>
    <property type="match status" value="1"/>
</dbReference>
<dbReference type="SMART" id="SM00430">
    <property type="entry name" value="HOLI"/>
    <property type="match status" value="1"/>
</dbReference>
<evidence type="ECO:0000256" key="1">
    <source>
        <dbReference type="ARBA" id="ARBA00004123"/>
    </source>
</evidence>
<dbReference type="InterPro" id="IPR035500">
    <property type="entry name" value="NHR-like_dom_sf"/>
</dbReference>
<dbReference type="PRINTS" id="PR00398">
    <property type="entry name" value="STRDHORMONER"/>
</dbReference>
<evidence type="ECO:0000256" key="3">
    <source>
        <dbReference type="ARBA" id="ARBA00022723"/>
    </source>
</evidence>
<evidence type="ECO:0000256" key="8">
    <source>
        <dbReference type="ARBA" id="ARBA00023163"/>
    </source>
</evidence>
<dbReference type="FunFam" id="3.30.50.10:FF:000019">
    <property type="entry name" value="Nuclear receptor subfamily 2 group E member"/>
    <property type="match status" value="1"/>
</dbReference>
<dbReference type="SMART" id="SM00399">
    <property type="entry name" value="ZnF_C4"/>
    <property type="match status" value="1"/>
</dbReference>
<dbReference type="InterPro" id="IPR001628">
    <property type="entry name" value="Znf_hrmn_rcpt"/>
</dbReference>
<keyword evidence="10 14" id="KW-0539">Nucleus</keyword>
<dbReference type="FunFam" id="1.10.565.10:FF:000019">
    <property type="entry name" value="Nuclear receptor subfamily 2 group E member 1"/>
    <property type="match status" value="1"/>
</dbReference>
<evidence type="ECO:0000256" key="15">
    <source>
        <dbReference type="SAM" id="MobiDB-lite"/>
    </source>
</evidence>
<dbReference type="Pfam" id="PF00105">
    <property type="entry name" value="zf-C4"/>
    <property type="match status" value="1"/>
</dbReference>
<sequence length="432" mass="48271">MTQRARTVRGQEQKTAKRRTSVMQDYRRHEDVKNMPTTSPPPTSSRILVDVPCKVCRDHSSGKHYGIYACDGCAGFFKRSIRRNRQYVCKNRAGSPCPVDKTHRNQCRACRLKKCIEAGMNKDAVQHERGPRNSTIRRQMALYLKESNDMATTVFPAAFRHPYLHHPATFLSPPPPLPLASVRPEVRTSPAIVIEERNSTPTPTLTTTSIKYAHELPPTPPTSVDSAESVCEAAARILFNILSWMKSTPAFLRLPVSDQLSLLEEGWREMFVLGAAQFQLPIEAASLLTAAGISPDKSPSDDSIAAIAEIRVLQDTIAKFRSMQVDRSEYACLKGIVIFKTAVQNNDIKSAQDIAAIQDQAQVTLSTYINKAYPSQPLRFGQLLLLLPSLKSVSSATIERLFFKKAIRDVPIDKLLVDMYKSNDYINEIPLS</sequence>
<dbReference type="PROSITE" id="PS51030">
    <property type="entry name" value="NUCLEAR_REC_DBD_2"/>
    <property type="match status" value="1"/>
</dbReference>
<keyword evidence="6 14" id="KW-0805">Transcription regulation</keyword>
<dbReference type="Gene3D" id="1.10.565.10">
    <property type="entry name" value="Retinoid X Receptor"/>
    <property type="match status" value="1"/>
</dbReference>
<dbReference type="InterPro" id="IPR050274">
    <property type="entry name" value="Nuclear_hormone_rcpt_NR2"/>
</dbReference>
<evidence type="ECO:0000256" key="11">
    <source>
        <dbReference type="ARBA" id="ARBA00040364"/>
    </source>
</evidence>
<reference evidence="18 19" key="1">
    <citation type="submission" date="2020-08" db="EMBL/GenBank/DDBJ databases">
        <authorList>
            <person name="Hejnol A."/>
        </authorList>
    </citation>
    <scope>NUCLEOTIDE SEQUENCE [LARGE SCALE GENOMIC DNA]</scope>
</reference>
<keyword evidence="7 14" id="KW-0238">DNA-binding</keyword>
<keyword evidence="9 14" id="KW-0675">Receptor</keyword>
<dbReference type="InterPro" id="IPR013088">
    <property type="entry name" value="Znf_NHR/GATA"/>
</dbReference>
<keyword evidence="8 14" id="KW-0804">Transcription</keyword>
<keyword evidence="2" id="KW-0217">Developmental protein</keyword>